<keyword evidence="12" id="KW-0407">Ion channel</keyword>
<evidence type="ECO:0000256" key="12">
    <source>
        <dbReference type="ARBA" id="ARBA00023303"/>
    </source>
</evidence>
<dbReference type="PANTHER" id="PTHR46473">
    <property type="entry name" value="GH08155P"/>
    <property type="match status" value="1"/>
</dbReference>
<keyword evidence="8" id="KW-1133">Transmembrane helix</keyword>
<dbReference type="GO" id="GO:0005886">
    <property type="term" value="C:plasma membrane"/>
    <property type="evidence" value="ECO:0007669"/>
    <property type="project" value="UniProtKB-SubCell"/>
</dbReference>
<dbReference type="PANTHER" id="PTHR46473:SF10">
    <property type="entry name" value="LD45603P-RELATED"/>
    <property type="match status" value="1"/>
</dbReference>
<keyword evidence="4" id="KW-0433">Leucine-rich repeat</keyword>
<evidence type="ECO:0000256" key="4">
    <source>
        <dbReference type="ARBA" id="ARBA00022614"/>
    </source>
</evidence>
<evidence type="ECO:0000256" key="1">
    <source>
        <dbReference type="ARBA" id="ARBA00004162"/>
    </source>
</evidence>
<evidence type="ECO:0000256" key="3">
    <source>
        <dbReference type="ARBA" id="ARBA00022475"/>
    </source>
</evidence>
<keyword evidence="16" id="KW-1185">Reference proteome</keyword>
<evidence type="ECO:0000259" key="13">
    <source>
        <dbReference type="Pfam" id="PF01462"/>
    </source>
</evidence>
<dbReference type="EnsemblMetazoa" id="CapteT77552">
    <property type="protein sequence ID" value="CapteP77552"/>
    <property type="gene ID" value="CapteG77552"/>
</dbReference>
<dbReference type="InterPro" id="IPR051432">
    <property type="entry name" value="KCNMA1_auxiliary"/>
</dbReference>
<feature type="domain" description="LRRNT" evidence="13">
    <location>
        <begin position="1"/>
        <end position="29"/>
    </location>
</feature>
<dbReference type="Gene3D" id="3.80.10.10">
    <property type="entry name" value="Ribonuclease Inhibitor"/>
    <property type="match status" value="1"/>
</dbReference>
<dbReference type="EMBL" id="AMQN01012235">
    <property type="status" value="NOT_ANNOTATED_CDS"/>
    <property type="molecule type" value="Genomic_DNA"/>
</dbReference>
<dbReference type="PROSITE" id="PS51450">
    <property type="entry name" value="LRR"/>
    <property type="match status" value="1"/>
</dbReference>
<dbReference type="FunFam" id="3.80.10.10:FF:000082">
    <property type="entry name" value="Leucine-rich repeat-containing 24"/>
    <property type="match status" value="1"/>
</dbReference>
<dbReference type="InterPro" id="IPR003591">
    <property type="entry name" value="Leu-rich_rpt_typical-subtyp"/>
</dbReference>
<comment type="subcellular location">
    <subcellularLocation>
        <location evidence="1">Cell membrane</location>
        <topology evidence="1">Single-pass membrane protein</topology>
    </subcellularLocation>
</comment>
<evidence type="ECO:0000256" key="2">
    <source>
        <dbReference type="ARBA" id="ARBA00022448"/>
    </source>
</evidence>
<keyword evidence="2" id="KW-0813">Transport</keyword>
<keyword evidence="9" id="KW-0406">Ion transport</keyword>
<dbReference type="InterPro" id="IPR001611">
    <property type="entry name" value="Leu-rich_rpt"/>
</dbReference>
<evidence type="ECO:0000256" key="8">
    <source>
        <dbReference type="ARBA" id="ARBA00022989"/>
    </source>
</evidence>
<dbReference type="Pfam" id="PF01462">
    <property type="entry name" value="LRRNT"/>
    <property type="match status" value="1"/>
</dbReference>
<gene>
    <name evidence="14" type="ORF">CAPTEDRAFT_77552</name>
</gene>
<evidence type="ECO:0000313" key="16">
    <source>
        <dbReference type="Proteomes" id="UP000014760"/>
    </source>
</evidence>
<dbReference type="InterPro" id="IPR032675">
    <property type="entry name" value="LRR_dom_sf"/>
</dbReference>
<dbReference type="Pfam" id="PF13855">
    <property type="entry name" value="LRR_8"/>
    <property type="match status" value="2"/>
</dbReference>
<organism evidence="14">
    <name type="scientific">Capitella teleta</name>
    <name type="common">Polychaete worm</name>
    <dbReference type="NCBI Taxonomy" id="283909"/>
    <lineage>
        <taxon>Eukaryota</taxon>
        <taxon>Metazoa</taxon>
        <taxon>Spiralia</taxon>
        <taxon>Lophotrochozoa</taxon>
        <taxon>Annelida</taxon>
        <taxon>Polychaeta</taxon>
        <taxon>Sedentaria</taxon>
        <taxon>Scolecida</taxon>
        <taxon>Capitellidae</taxon>
        <taxon>Capitella</taxon>
    </lineage>
</organism>
<sequence length="151" mass="16953">CPAKCQCSDKDLSVTCKNVKLEEIPSDLPPFIHSLDLTNNHIPEISNGTFIVYQNLTRLILTDNNITKIEEDAFYGLVNLAELSLKRNRLSIEDIPKFIFQNITTLTKLHLSDTLLRAIPGDAFYGLENLSELFLDGLKLDVLDESVFSGL</sequence>
<dbReference type="OMA" id="CSCYRGT"/>
<name>R7TSR4_CAPTE</name>
<dbReference type="SMART" id="SM00369">
    <property type="entry name" value="LRR_TYP"/>
    <property type="match status" value="4"/>
</dbReference>
<dbReference type="Proteomes" id="UP000014760">
    <property type="component" value="Unassembled WGS sequence"/>
</dbReference>
<keyword evidence="6" id="KW-0732">Signal</keyword>
<keyword evidence="5" id="KW-0812">Transmembrane</keyword>
<dbReference type="EMBL" id="KB309387">
    <property type="protein sequence ID" value="ELT94526.1"/>
    <property type="molecule type" value="Genomic_DNA"/>
</dbReference>
<dbReference type="STRING" id="283909.R7TSR4"/>
<dbReference type="SUPFAM" id="SSF52058">
    <property type="entry name" value="L domain-like"/>
    <property type="match status" value="1"/>
</dbReference>
<evidence type="ECO:0000256" key="10">
    <source>
        <dbReference type="ARBA" id="ARBA00023136"/>
    </source>
</evidence>
<evidence type="ECO:0000256" key="7">
    <source>
        <dbReference type="ARBA" id="ARBA00022737"/>
    </source>
</evidence>
<keyword evidence="11" id="KW-1015">Disulfide bond</keyword>
<reference evidence="16" key="1">
    <citation type="submission" date="2012-12" db="EMBL/GenBank/DDBJ databases">
        <authorList>
            <person name="Hellsten U."/>
            <person name="Grimwood J."/>
            <person name="Chapman J.A."/>
            <person name="Shapiro H."/>
            <person name="Aerts A."/>
            <person name="Otillar R.P."/>
            <person name="Terry A.Y."/>
            <person name="Boore J.L."/>
            <person name="Simakov O."/>
            <person name="Marletaz F."/>
            <person name="Cho S.-J."/>
            <person name="Edsinger-Gonzales E."/>
            <person name="Havlak P."/>
            <person name="Kuo D.-H."/>
            <person name="Larsson T."/>
            <person name="Lv J."/>
            <person name="Arendt D."/>
            <person name="Savage R."/>
            <person name="Osoegawa K."/>
            <person name="de Jong P."/>
            <person name="Lindberg D.R."/>
            <person name="Seaver E.C."/>
            <person name="Weisblat D.A."/>
            <person name="Putnam N.H."/>
            <person name="Grigoriev I.V."/>
            <person name="Rokhsar D.S."/>
        </authorList>
    </citation>
    <scope>NUCLEOTIDE SEQUENCE</scope>
    <source>
        <strain evidence="16">I ESC-2004</strain>
    </source>
</reference>
<reference evidence="15" key="3">
    <citation type="submission" date="2015-06" db="UniProtKB">
        <authorList>
            <consortium name="EnsemblMetazoa"/>
        </authorList>
    </citation>
    <scope>IDENTIFICATION</scope>
</reference>
<protein>
    <recommendedName>
        <fullName evidence="13">LRRNT domain-containing protein</fullName>
    </recommendedName>
</protein>
<keyword evidence="10" id="KW-0472">Membrane</keyword>
<feature type="non-terminal residue" evidence="14">
    <location>
        <position position="1"/>
    </location>
</feature>
<keyword evidence="3" id="KW-1003">Cell membrane</keyword>
<keyword evidence="7" id="KW-0677">Repeat</keyword>
<evidence type="ECO:0000256" key="5">
    <source>
        <dbReference type="ARBA" id="ARBA00022692"/>
    </source>
</evidence>
<feature type="non-terminal residue" evidence="14">
    <location>
        <position position="151"/>
    </location>
</feature>
<dbReference type="GO" id="GO:0034220">
    <property type="term" value="P:monoatomic ion transmembrane transport"/>
    <property type="evidence" value="ECO:0007669"/>
    <property type="project" value="UniProtKB-KW"/>
</dbReference>
<dbReference type="InterPro" id="IPR000372">
    <property type="entry name" value="LRRNT"/>
</dbReference>
<proteinExistence type="predicted"/>
<evidence type="ECO:0000313" key="15">
    <source>
        <dbReference type="EnsemblMetazoa" id="CapteP77552"/>
    </source>
</evidence>
<reference evidence="14 16" key="2">
    <citation type="journal article" date="2013" name="Nature">
        <title>Insights into bilaterian evolution from three spiralian genomes.</title>
        <authorList>
            <person name="Simakov O."/>
            <person name="Marletaz F."/>
            <person name="Cho S.J."/>
            <person name="Edsinger-Gonzales E."/>
            <person name="Havlak P."/>
            <person name="Hellsten U."/>
            <person name="Kuo D.H."/>
            <person name="Larsson T."/>
            <person name="Lv J."/>
            <person name="Arendt D."/>
            <person name="Savage R."/>
            <person name="Osoegawa K."/>
            <person name="de Jong P."/>
            <person name="Grimwood J."/>
            <person name="Chapman J.A."/>
            <person name="Shapiro H."/>
            <person name="Aerts A."/>
            <person name="Otillar R.P."/>
            <person name="Terry A.Y."/>
            <person name="Boore J.L."/>
            <person name="Grigoriev I.V."/>
            <person name="Lindberg D.R."/>
            <person name="Seaver E.C."/>
            <person name="Weisblat D.A."/>
            <person name="Putnam N.H."/>
            <person name="Rokhsar D.S."/>
        </authorList>
    </citation>
    <scope>NUCLEOTIDE SEQUENCE</scope>
    <source>
        <strain evidence="14 16">I ESC-2004</strain>
    </source>
</reference>
<dbReference type="OrthoDB" id="1055097at2759"/>
<evidence type="ECO:0000313" key="14">
    <source>
        <dbReference type="EMBL" id="ELT94526.1"/>
    </source>
</evidence>
<accession>R7TSR4</accession>
<dbReference type="HOGENOM" id="CLU_000288_18_10_1"/>
<evidence type="ECO:0000256" key="6">
    <source>
        <dbReference type="ARBA" id="ARBA00022729"/>
    </source>
</evidence>
<dbReference type="AlphaFoldDB" id="R7TSR4"/>
<evidence type="ECO:0000256" key="11">
    <source>
        <dbReference type="ARBA" id="ARBA00023157"/>
    </source>
</evidence>
<evidence type="ECO:0000256" key="9">
    <source>
        <dbReference type="ARBA" id="ARBA00023065"/>
    </source>
</evidence>